<organism evidence="2">
    <name type="scientific">Mesocestoides corti</name>
    <name type="common">Flatworm</name>
    <dbReference type="NCBI Taxonomy" id="53468"/>
    <lineage>
        <taxon>Eukaryota</taxon>
        <taxon>Metazoa</taxon>
        <taxon>Spiralia</taxon>
        <taxon>Lophotrochozoa</taxon>
        <taxon>Platyhelminthes</taxon>
        <taxon>Cestoda</taxon>
        <taxon>Eucestoda</taxon>
        <taxon>Cyclophyllidea</taxon>
        <taxon>Mesocestoididae</taxon>
        <taxon>Mesocestoides</taxon>
    </lineage>
</organism>
<dbReference type="AlphaFoldDB" id="A0A5K3EZ68"/>
<name>A0A5K3EZ68_MESCO</name>
<protein>
    <submittedName>
        <fullName evidence="2">BTB domain-containing protein</fullName>
    </submittedName>
</protein>
<feature type="compositionally biased region" description="Low complexity" evidence="1">
    <location>
        <begin position="62"/>
        <end position="73"/>
    </location>
</feature>
<evidence type="ECO:0000313" key="2">
    <source>
        <dbReference type="WBParaSite" id="MCU_003726-RA"/>
    </source>
</evidence>
<accession>A0A5K3EZ68</accession>
<evidence type="ECO:0000256" key="1">
    <source>
        <dbReference type="SAM" id="MobiDB-lite"/>
    </source>
</evidence>
<reference evidence="2" key="1">
    <citation type="submission" date="2019-11" db="UniProtKB">
        <authorList>
            <consortium name="WormBaseParasite"/>
        </authorList>
    </citation>
    <scope>IDENTIFICATION</scope>
</reference>
<proteinExistence type="predicted"/>
<sequence length="98" mass="10535">MAKLAFCGNSDECIHVLTEVFHKDLEQMCVAFVCAQNSDVVVLPPSCPPTRPPAITVPTTPHPSSDASLPSAPLKGLCRREKRMQGQSDTADMLAIKS</sequence>
<dbReference type="WBParaSite" id="MCU_003726-RA">
    <property type="protein sequence ID" value="MCU_003726-RA"/>
    <property type="gene ID" value="MCU_003726"/>
</dbReference>
<feature type="region of interest" description="Disordered" evidence="1">
    <location>
        <begin position="52"/>
        <end position="73"/>
    </location>
</feature>